<dbReference type="HOGENOM" id="CLU_065913_1_0_0"/>
<dbReference type="KEGG" id="caa:Caka_1524"/>
<keyword evidence="3" id="KW-1185">Reference proteome</keyword>
<dbReference type="AlphaFoldDB" id="D5EJE4"/>
<sequence>MKLNSQILRGSVLHQRNHPIEHRFQYPMTFFALDLDELEQIEGNASSFGYNRNRLLSIHDKDYLHGHPTPITKQLNRLLPAQHEGERTVLVTSPRYLGYAFNPVNFHLRLRGDELICVVAEVNNTFGERHCYTLRNLRKSGAHTWKAKCPKEFHVSPFNPVKGYYVFTFRIEANTLYLGVDLYENRQCIMRTYIEGTGEAITNGNINRHALLRPFDTALNSMPRILWQAAILHFRKKLGVHKHPEAQSTHTLIRRKKQNQPYAV</sequence>
<dbReference type="OrthoDB" id="9778801at2"/>
<evidence type="ECO:0008006" key="4">
    <source>
        <dbReference type="Google" id="ProtNLM"/>
    </source>
</evidence>
<evidence type="ECO:0000313" key="3">
    <source>
        <dbReference type="Proteomes" id="UP000000925"/>
    </source>
</evidence>
<evidence type="ECO:0000256" key="1">
    <source>
        <dbReference type="SAM" id="MobiDB-lite"/>
    </source>
</evidence>
<dbReference type="PANTHER" id="PTHR33973:SF4">
    <property type="entry name" value="OS07G0153300 PROTEIN"/>
    <property type="match status" value="1"/>
</dbReference>
<dbReference type="EMBL" id="CP001998">
    <property type="protein sequence ID" value="ADE54543.1"/>
    <property type="molecule type" value="Genomic_DNA"/>
</dbReference>
<reference evidence="2 3" key="1">
    <citation type="journal article" date="2010" name="Stand. Genomic Sci.">
        <title>Complete genome sequence of Coraliomargarita akajimensis type strain (04OKA010-24).</title>
        <authorList>
            <person name="Mavromatis K."/>
            <person name="Abt B."/>
            <person name="Brambilla E."/>
            <person name="Lapidus A."/>
            <person name="Copeland A."/>
            <person name="Deshpande S."/>
            <person name="Nolan M."/>
            <person name="Lucas S."/>
            <person name="Tice H."/>
            <person name="Cheng J.F."/>
            <person name="Han C."/>
            <person name="Detter J.C."/>
            <person name="Woyke T."/>
            <person name="Goodwin L."/>
            <person name="Pitluck S."/>
            <person name="Held B."/>
            <person name="Brettin T."/>
            <person name="Tapia R."/>
            <person name="Ivanova N."/>
            <person name="Mikhailova N."/>
            <person name="Pati A."/>
            <person name="Liolios K."/>
            <person name="Chen A."/>
            <person name="Palaniappan K."/>
            <person name="Land M."/>
            <person name="Hauser L."/>
            <person name="Chang Y.J."/>
            <person name="Jeffries C.D."/>
            <person name="Rohde M."/>
            <person name="Goker M."/>
            <person name="Bristow J."/>
            <person name="Eisen J.A."/>
            <person name="Markowitz V."/>
            <person name="Hugenholtz P."/>
            <person name="Klenk H.P."/>
            <person name="Kyrpides N.C."/>
        </authorList>
    </citation>
    <scope>NUCLEOTIDE SEQUENCE [LARGE SCALE GENOMIC DNA]</scope>
    <source>
        <strain evidence="3">DSM 45221 / IAM 15411 / JCM 23193 / KCTC 12865</strain>
    </source>
</reference>
<accession>D5EJE4</accession>
<dbReference type="PANTHER" id="PTHR33973">
    <property type="entry name" value="OS07G0153300 PROTEIN"/>
    <property type="match status" value="1"/>
</dbReference>
<dbReference type="Proteomes" id="UP000000925">
    <property type="component" value="Chromosome"/>
</dbReference>
<organism evidence="2 3">
    <name type="scientific">Coraliomargarita akajimensis (strain DSM 45221 / IAM 15411 / JCM 23193 / KCTC 12865 / 04OKA010-24)</name>
    <dbReference type="NCBI Taxonomy" id="583355"/>
    <lineage>
        <taxon>Bacteria</taxon>
        <taxon>Pseudomonadati</taxon>
        <taxon>Verrucomicrobiota</taxon>
        <taxon>Opitutia</taxon>
        <taxon>Puniceicoccales</taxon>
        <taxon>Coraliomargaritaceae</taxon>
        <taxon>Coraliomargarita</taxon>
    </lineage>
</organism>
<dbReference type="eggNOG" id="COG3496">
    <property type="taxonomic scope" value="Bacteria"/>
</dbReference>
<dbReference type="Pfam" id="PF07103">
    <property type="entry name" value="DUF1365"/>
    <property type="match status" value="1"/>
</dbReference>
<dbReference type="RefSeq" id="WP_013043265.1">
    <property type="nucleotide sequence ID" value="NC_014008.1"/>
</dbReference>
<protein>
    <recommendedName>
        <fullName evidence="4">DUF1365 domain-containing protein</fullName>
    </recommendedName>
</protein>
<proteinExistence type="predicted"/>
<dbReference type="InterPro" id="IPR010775">
    <property type="entry name" value="DUF1365"/>
</dbReference>
<feature type="region of interest" description="Disordered" evidence="1">
    <location>
        <begin position="242"/>
        <end position="264"/>
    </location>
</feature>
<evidence type="ECO:0000313" key="2">
    <source>
        <dbReference type="EMBL" id="ADE54543.1"/>
    </source>
</evidence>
<name>D5EJE4_CORAD</name>
<dbReference type="STRING" id="583355.Caka_1524"/>
<gene>
    <name evidence="2" type="ordered locus">Caka_1524</name>
</gene>